<reference evidence="7 8" key="1">
    <citation type="submission" date="2017-09" db="EMBL/GenBank/DDBJ databases">
        <title>Depth-based differentiation of microbial function through sediment-hosted aquifers and enrichment of novel symbionts in the deep terrestrial subsurface.</title>
        <authorList>
            <person name="Probst A.J."/>
            <person name="Ladd B."/>
            <person name="Jarett J.K."/>
            <person name="Geller-Mcgrath D.E."/>
            <person name="Sieber C.M."/>
            <person name="Emerson J.B."/>
            <person name="Anantharaman K."/>
            <person name="Thomas B.C."/>
            <person name="Malmstrom R."/>
            <person name="Stieglmeier M."/>
            <person name="Klingl A."/>
            <person name="Woyke T."/>
            <person name="Ryan C.M."/>
            <person name="Banfield J.F."/>
        </authorList>
    </citation>
    <scope>NUCLEOTIDE SEQUENCE [LARGE SCALE GENOMIC DNA]</scope>
    <source>
        <strain evidence="7">CG10_big_fil_rev_8_21_14_0_10_49_38</strain>
    </source>
</reference>
<comment type="caution">
    <text evidence="7">The sequence shown here is derived from an EMBL/GenBank/DDBJ whole genome shotgun (WGS) entry which is preliminary data.</text>
</comment>
<dbReference type="InterPro" id="IPR050097">
    <property type="entry name" value="Ferredoxin-NADP_redctase_2"/>
</dbReference>
<accession>A0A2H0RGS6</accession>
<keyword evidence="4" id="KW-1015">Disulfide bond</keyword>
<dbReference type="PRINTS" id="PR00469">
    <property type="entry name" value="PNDRDTASEII"/>
</dbReference>
<evidence type="ECO:0000256" key="2">
    <source>
        <dbReference type="ARBA" id="ARBA00022827"/>
    </source>
</evidence>
<evidence type="ECO:0000256" key="5">
    <source>
        <dbReference type="ARBA" id="ARBA00023284"/>
    </source>
</evidence>
<evidence type="ECO:0000256" key="3">
    <source>
        <dbReference type="ARBA" id="ARBA00023002"/>
    </source>
</evidence>
<dbReference type="Proteomes" id="UP000230431">
    <property type="component" value="Unassembled WGS sequence"/>
</dbReference>
<keyword evidence="3" id="KW-0560">Oxidoreductase</keyword>
<dbReference type="Pfam" id="PF07992">
    <property type="entry name" value="Pyr_redox_2"/>
    <property type="match status" value="1"/>
</dbReference>
<dbReference type="InterPro" id="IPR036188">
    <property type="entry name" value="FAD/NAD-bd_sf"/>
</dbReference>
<proteinExistence type="predicted"/>
<gene>
    <name evidence="7" type="ORF">COV08_03200</name>
</gene>
<dbReference type="AlphaFoldDB" id="A0A2H0RGS6"/>
<dbReference type="PROSITE" id="PS00573">
    <property type="entry name" value="PYRIDINE_REDOX_2"/>
    <property type="match status" value="1"/>
</dbReference>
<dbReference type="EMBL" id="PCYK01000029">
    <property type="protein sequence ID" value="PIR45752.1"/>
    <property type="molecule type" value="Genomic_DNA"/>
</dbReference>
<dbReference type="PRINTS" id="PR00368">
    <property type="entry name" value="FADPNR"/>
</dbReference>
<dbReference type="Gene3D" id="3.50.50.60">
    <property type="entry name" value="FAD/NAD(P)-binding domain"/>
    <property type="match status" value="2"/>
</dbReference>
<evidence type="ECO:0000313" key="7">
    <source>
        <dbReference type="EMBL" id="PIR45752.1"/>
    </source>
</evidence>
<dbReference type="InterPro" id="IPR008255">
    <property type="entry name" value="Pyr_nucl-diS_OxRdtase_2_AS"/>
</dbReference>
<evidence type="ECO:0000256" key="4">
    <source>
        <dbReference type="ARBA" id="ARBA00023157"/>
    </source>
</evidence>
<evidence type="ECO:0000259" key="6">
    <source>
        <dbReference type="Pfam" id="PF07992"/>
    </source>
</evidence>
<organism evidence="7 8">
    <name type="scientific">Candidatus Vogelbacteria bacterium CG10_big_fil_rev_8_21_14_0_10_49_38</name>
    <dbReference type="NCBI Taxonomy" id="1975043"/>
    <lineage>
        <taxon>Bacteria</taxon>
        <taxon>Candidatus Vogeliibacteriota</taxon>
    </lineage>
</organism>
<dbReference type="PANTHER" id="PTHR48105">
    <property type="entry name" value="THIOREDOXIN REDUCTASE 1-RELATED-RELATED"/>
    <property type="match status" value="1"/>
</dbReference>
<dbReference type="InterPro" id="IPR023753">
    <property type="entry name" value="FAD/NAD-binding_dom"/>
</dbReference>
<dbReference type="GO" id="GO:0016668">
    <property type="term" value="F:oxidoreductase activity, acting on a sulfur group of donors, NAD(P) as acceptor"/>
    <property type="evidence" value="ECO:0007669"/>
    <property type="project" value="UniProtKB-ARBA"/>
</dbReference>
<name>A0A2H0RGS6_9BACT</name>
<protein>
    <recommendedName>
        <fullName evidence="6">FAD/NAD(P)-binding domain-containing protein</fullName>
    </recommendedName>
</protein>
<keyword evidence="5" id="KW-0676">Redox-active center</keyword>
<keyword evidence="2" id="KW-0274">FAD</keyword>
<evidence type="ECO:0000256" key="1">
    <source>
        <dbReference type="ARBA" id="ARBA00022630"/>
    </source>
</evidence>
<feature type="domain" description="FAD/NAD(P)-binding" evidence="6">
    <location>
        <begin position="5"/>
        <end position="295"/>
    </location>
</feature>
<keyword evidence="1" id="KW-0285">Flavoprotein</keyword>
<evidence type="ECO:0000313" key="8">
    <source>
        <dbReference type="Proteomes" id="UP000230431"/>
    </source>
</evidence>
<sequence>MTGLYDLIIVGGGPAAMGAGIYAARKKIKTLIIAGELGGQSAVSPEVQNWIGEISLPGDNLAKKIEAHLRSYESDTLKIVTGGWVAALAADGDKTFSLVTKDGQTFLGRTVLITSGGRRRRLEIKGADRFEHKGLTYCASCDGPLFAGQDVAVIGGGNAGFGTAGELLAYCRTVTLLEAGPAFRAEQITIDKLAQNPNFTALNNIELLEIKGDKFVSGLSYQKKDEAKIIDLPVTGIFVEIGFIPNTEFVREILDLNQAGKIIINHQTQATSRAGIWAAGDCTDGLYQQNNIAVGDAVKATEDIARWLQNA</sequence>
<dbReference type="SUPFAM" id="SSF51905">
    <property type="entry name" value="FAD/NAD(P)-binding domain"/>
    <property type="match status" value="1"/>
</dbReference>